<dbReference type="Proteomes" id="UP000272706">
    <property type="component" value="Unassembled WGS sequence"/>
</dbReference>
<evidence type="ECO:0000313" key="3">
    <source>
        <dbReference type="Proteomes" id="UP000272706"/>
    </source>
</evidence>
<dbReference type="EMBL" id="QZWZ01000043">
    <property type="protein sequence ID" value="RJT29413.1"/>
    <property type="molecule type" value="Genomic_DNA"/>
</dbReference>
<evidence type="ECO:0000313" key="2">
    <source>
        <dbReference type="EMBL" id="RJT29413.1"/>
    </source>
</evidence>
<accession>A0A3A5KAN8</accession>
<name>A0A3A5KAN8_9HYPH</name>
<protein>
    <recommendedName>
        <fullName evidence="1">DUF6894 domain-containing protein</fullName>
    </recommendedName>
</protein>
<dbReference type="Pfam" id="PF21834">
    <property type="entry name" value="DUF6894"/>
    <property type="match status" value="1"/>
</dbReference>
<comment type="caution">
    <text evidence="2">The sequence shown here is derived from an EMBL/GenBank/DDBJ whole genome shotgun (WGS) entry which is preliminary data.</text>
</comment>
<reference evidence="2 3" key="1">
    <citation type="submission" date="2018-09" db="EMBL/GenBank/DDBJ databases">
        <title>Mesorhizobium carmichaelinearum sp. nov. isolated from Carmichaelinea spp. root nodules in New Zealand.</title>
        <authorList>
            <person name="De Meyer S.E."/>
        </authorList>
    </citation>
    <scope>NUCLEOTIDE SEQUENCE [LARGE SCALE GENOMIC DNA]</scope>
    <source>
        <strain evidence="2 3">ICMP19557</strain>
    </source>
</reference>
<organism evidence="2 3">
    <name type="scientific">Mesorhizobium waimense</name>
    <dbReference type="NCBI Taxonomy" id="1300307"/>
    <lineage>
        <taxon>Bacteria</taxon>
        <taxon>Pseudomonadati</taxon>
        <taxon>Pseudomonadota</taxon>
        <taxon>Alphaproteobacteria</taxon>
        <taxon>Hyphomicrobiales</taxon>
        <taxon>Phyllobacteriaceae</taxon>
        <taxon>Mesorhizobium</taxon>
    </lineage>
</organism>
<gene>
    <name evidence="2" type="ORF">D3227_32095</name>
</gene>
<dbReference type="RefSeq" id="WP_120018200.1">
    <property type="nucleotide sequence ID" value="NZ_QZWZ01000043.1"/>
</dbReference>
<sequence length="79" mass="8887">MPLFYFDIHDDNLRSMDTVGTEYVGVREAQADAIRMLVAIAQDEWHEGFGKKLAVQICDETRRPVMEAKINCAITTLAG</sequence>
<keyword evidence="3" id="KW-1185">Reference proteome</keyword>
<evidence type="ECO:0000259" key="1">
    <source>
        <dbReference type="Pfam" id="PF21834"/>
    </source>
</evidence>
<dbReference type="AlphaFoldDB" id="A0A3A5KAN8"/>
<proteinExistence type="predicted"/>
<feature type="domain" description="DUF6894" evidence="1">
    <location>
        <begin position="3"/>
        <end position="69"/>
    </location>
</feature>
<dbReference type="InterPro" id="IPR054189">
    <property type="entry name" value="DUF6894"/>
</dbReference>
<dbReference type="OrthoDB" id="8094360at2"/>